<dbReference type="InterPro" id="IPR011989">
    <property type="entry name" value="ARM-like"/>
</dbReference>
<dbReference type="PANTHER" id="PTHR12697">
    <property type="entry name" value="PBS LYASE HEAT-LIKE PROTEIN"/>
    <property type="match status" value="1"/>
</dbReference>
<dbReference type="GO" id="GO:0016491">
    <property type="term" value="F:oxidoreductase activity"/>
    <property type="evidence" value="ECO:0007669"/>
    <property type="project" value="TreeGrafter"/>
</dbReference>
<gene>
    <name evidence="1" type="ORF">Mal48_35350</name>
</gene>
<reference evidence="1 2" key="1">
    <citation type="submission" date="2019-02" db="EMBL/GenBank/DDBJ databases">
        <title>Deep-cultivation of Planctomycetes and their phenomic and genomic characterization uncovers novel biology.</title>
        <authorList>
            <person name="Wiegand S."/>
            <person name="Jogler M."/>
            <person name="Boedeker C."/>
            <person name="Pinto D."/>
            <person name="Vollmers J."/>
            <person name="Rivas-Marin E."/>
            <person name="Kohn T."/>
            <person name="Peeters S.H."/>
            <person name="Heuer A."/>
            <person name="Rast P."/>
            <person name="Oberbeckmann S."/>
            <person name="Bunk B."/>
            <person name="Jeske O."/>
            <person name="Meyerdierks A."/>
            <person name="Storesund J.E."/>
            <person name="Kallscheuer N."/>
            <person name="Luecker S."/>
            <person name="Lage O.M."/>
            <person name="Pohl T."/>
            <person name="Merkel B.J."/>
            <person name="Hornburger P."/>
            <person name="Mueller R.-W."/>
            <person name="Bruemmer F."/>
            <person name="Labrenz M."/>
            <person name="Spormann A.M."/>
            <person name="Op den Camp H."/>
            <person name="Overmann J."/>
            <person name="Amann R."/>
            <person name="Jetten M.S.M."/>
            <person name="Mascher T."/>
            <person name="Medema M.H."/>
            <person name="Devos D.P."/>
            <person name="Kaster A.-K."/>
            <person name="Ovreas L."/>
            <person name="Rohde M."/>
            <person name="Galperin M.Y."/>
            <person name="Jogler C."/>
        </authorList>
    </citation>
    <scope>NUCLEOTIDE SEQUENCE [LARGE SCALE GENOMIC DNA]</scope>
    <source>
        <strain evidence="1 2">Mal48</strain>
    </source>
</reference>
<organism evidence="1 2">
    <name type="scientific">Thalassoglobus polymorphus</name>
    <dbReference type="NCBI Taxonomy" id="2527994"/>
    <lineage>
        <taxon>Bacteria</taxon>
        <taxon>Pseudomonadati</taxon>
        <taxon>Planctomycetota</taxon>
        <taxon>Planctomycetia</taxon>
        <taxon>Planctomycetales</taxon>
        <taxon>Planctomycetaceae</taxon>
        <taxon>Thalassoglobus</taxon>
    </lineage>
</organism>
<evidence type="ECO:0000313" key="1">
    <source>
        <dbReference type="EMBL" id="QDT34275.1"/>
    </source>
</evidence>
<dbReference type="PANTHER" id="PTHR12697:SF5">
    <property type="entry name" value="DEOXYHYPUSINE HYDROXYLASE"/>
    <property type="match status" value="1"/>
</dbReference>
<evidence type="ECO:0000313" key="2">
    <source>
        <dbReference type="Proteomes" id="UP000315724"/>
    </source>
</evidence>
<dbReference type="Gene3D" id="1.25.10.10">
    <property type="entry name" value="Leucine-rich Repeat Variant"/>
    <property type="match status" value="2"/>
</dbReference>
<dbReference type="Pfam" id="PF13646">
    <property type="entry name" value="HEAT_2"/>
    <property type="match status" value="2"/>
</dbReference>
<dbReference type="OrthoDB" id="272207at2"/>
<protein>
    <submittedName>
        <fullName evidence="1">HEAT repeat protein</fullName>
    </submittedName>
</protein>
<dbReference type="SUPFAM" id="SSF48371">
    <property type="entry name" value="ARM repeat"/>
    <property type="match status" value="1"/>
</dbReference>
<dbReference type="SMART" id="SM00567">
    <property type="entry name" value="EZ_HEAT"/>
    <property type="match status" value="5"/>
</dbReference>
<dbReference type="KEGG" id="tpol:Mal48_35350"/>
<dbReference type="InterPro" id="IPR004155">
    <property type="entry name" value="PBS_lyase_HEAT"/>
</dbReference>
<dbReference type="AlphaFoldDB" id="A0A517QRN1"/>
<dbReference type="RefSeq" id="WP_145201967.1">
    <property type="nucleotide sequence ID" value="NZ_CP036267.1"/>
</dbReference>
<dbReference type="Proteomes" id="UP000315724">
    <property type="component" value="Chromosome"/>
</dbReference>
<sequence>MNFTPDELLEGSIEDVRNRLKQIDADATDELIENVVRIVVDPQRAEVVRVEAAMTLGRCSTEECRSRLKQFLGSEDPILRRLATAGLGEDRSDSTILWLIEMLADDINKVRNVAERSLLKRLSHLGTAGIDALLETLAHSDPLTRSPAARLLGQSQNERALAPLLEMLQSEEWLERMWAAKSLGDLGKADAVEALTDRLHNDEKNRVRAASSEALGSLRPENIHELLKHAADNDEDEGVRKTAHEALLALSFEAEDSEVDPFADD</sequence>
<dbReference type="InterPro" id="IPR016024">
    <property type="entry name" value="ARM-type_fold"/>
</dbReference>
<accession>A0A517QRN1</accession>
<keyword evidence="2" id="KW-1185">Reference proteome</keyword>
<dbReference type="EMBL" id="CP036267">
    <property type="protein sequence ID" value="QDT34275.1"/>
    <property type="molecule type" value="Genomic_DNA"/>
</dbReference>
<proteinExistence type="predicted"/>
<name>A0A517QRN1_9PLAN</name>